<feature type="compositionally biased region" description="Basic and acidic residues" evidence="1">
    <location>
        <begin position="723"/>
        <end position="735"/>
    </location>
</feature>
<feature type="region of interest" description="Disordered" evidence="1">
    <location>
        <begin position="825"/>
        <end position="937"/>
    </location>
</feature>
<evidence type="ECO:0000256" key="2">
    <source>
        <dbReference type="SAM" id="SignalP"/>
    </source>
</evidence>
<accession>A0AAW2FA16</accession>
<protein>
    <submittedName>
        <fullName evidence="3">Uncharacterized protein</fullName>
    </submittedName>
</protein>
<dbReference type="EMBL" id="JADYXP020000013">
    <property type="protein sequence ID" value="KAL0111668.1"/>
    <property type="molecule type" value="Genomic_DNA"/>
</dbReference>
<organism evidence="3 4">
    <name type="scientific">Cardiocondyla obscurior</name>
    <dbReference type="NCBI Taxonomy" id="286306"/>
    <lineage>
        <taxon>Eukaryota</taxon>
        <taxon>Metazoa</taxon>
        <taxon>Ecdysozoa</taxon>
        <taxon>Arthropoda</taxon>
        <taxon>Hexapoda</taxon>
        <taxon>Insecta</taxon>
        <taxon>Pterygota</taxon>
        <taxon>Neoptera</taxon>
        <taxon>Endopterygota</taxon>
        <taxon>Hymenoptera</taxon>
        <taxon>Apocrita</taxon>
        <taxon>Aculeata</taxon>
        <taxon>Formicoidea</taxon>
        <taxon>Formicidae</taxon>
        <taxon>Myrmicinae</taxon>
        <taxon>Cardiocondyla</taxon>
    </lineage>
</organism>
<feature type="region of interest" description="Disordered" evidence="1">
    <location>
        <begin position="271"/>
        <end position="302"/>
    </location>
</feature>
<feature type="compositionally biased region" description="Polar residues" evidence="1">
    <location>
        <begin position="846"/>
        <end position="870"/>
    </location>
</feature>
<feature type="region of interest" description="Disordered" evidence="1">
    <location>
        <begin position="675"/>
        <end position="743"/>
    </location>
</feature>
<comment type="caution">
    <text evidence="3">The sequence shown here is derived from an EMBL/GenBank/DDBJ whole genome shotgun (WGS) entry which is preliminary data.</text>
</comment>
<keyword evidence="4" id="KW-1185">Reference proteome</keyword>
<dbReference type="Proteomes" id="UP001430953">
    <property type="component" value="Unassembled WGS sequence"/>
</dbReference>
<feature type="signal peptide" evidence="2">
    <location>
        <begin position="1"/>
        <end position="19"/>
    </location>
</feature>
<feature type="compositionally biased region" description="Polar residues" evidence="1">
    <location>
        <begin position="682"/>
        <end position="695"/>
    </location>
</feature>
<sequence length="937" mass="104514">MRITCLITVCAYLSSIASSDEVQYLNRLKRVKSHEELIIDDATVKNTARKDLNLNTEVRPNVFSTLRKSRPQGKIENFQKPYQKKSHESHLNYQQQQPRDRLKRPIKRLKVRSIPGSTYDVVEDNEIHEIIQEPLPEVHEEGPIYIKPVVRVTKKGVLDSIIDILGQLLNPPKKELGPIVGPIKMPGSNRKIYLRLMEPVDASHINVRFVTQVPVPVVDEESLFSGQHESILPFLPYSDPDATLLHKHIGSDATFSSSNRHPSVQLPRNVTHVSGKGRAVKPATKYKSPSQELKETDKENVPPVKVEAASVTEVNKNHYYHYQSADEAVKQVTDIIKNATESEQDTKSSVDLWHQGLTTHQLPLRQIAPLYPLSAMDHTSSASYENTYKVPSDSLTVPSPQSSTYEQYANDNSGASEVYDHSSYTIPSTYAATTYHKQNEFSNAPSSYPISYQNQNEYSNAPSSTSYAKQNDLYNPPTTHTSLYEKPANVPPPSSAYATPYEVQSTAQVGSSSQNALRIIEPPHYFHDPRKVPESSANKIFEKPEPQAFIQPQPLVQLHPVVEQQPYDLPNVNEISSLVRNTAPQDGQLVIDQVTWGKVKREKSESNSQRNELNFQKSVEIVPDDNREKWQPLTFVGSEDADWHKALANLAKVAANTNYHEVLANGNYHEVVAKHQPVNRPRQASRTTTPESTIETGRELSSKRQNSKRRNQPAASTSSSRCHTSDKGVKCERTEPILPTVSTPYPEGTVKIIEEQTQTSVVESIAITPKPTASYRIEKSRANATVKSSWAEEPQPLIMTTELLVASSTTAKSPILIKAIKNTPEKSIESKSTGSSTSSATEKLAASSSTERSLISGTSKVPVSRNNTKRAQLPKRPMVMKKPTFVFKEKDLSSTTRRPTTSSSTWKPTTAGTTEKIKIARRQKFKSAALRTKSSAT</sequence>
<feature type="compositionally biased region" description="Polar residues" evidence="1">
    <location>
        <begin position="446"/>
        <end position="482"/>
    </location>
</feature>
<feature type="region of interest" description="Disordered" evidence="1">
    <location>
        <begin position="446"/>
        <end position="496"/>
    </location>
</feature>
<evidence type="ECO:0000256" key="1">
    <source>
        <dbReference type="SAM" id="MobiDB-lite"/>
    </source>
</evidence>
<gene>
    <name evidence="3" type="ORF">PUN28_013097</name>
</gene>
<reference evidence="3 4" key="1">
    <citation type="submission" date="2023-03" db="EMBL/GenBank/DDBJ databases">
        <title>High recombination rates correlate with genetic variation in Cardiocondyla obscurior ants.</title>
        <authorList>
            <person name="Errbii M."/>
        </authorList>
    </citation>
    <scope>NUCLEOTIDE SEQUENCE [LARGE SCALE GENOMIC DNA]</scope>
    <source>
        <strain evidence="3">Alpha-2009</strain>
        <tissue evidence="3">Whole body</tissue>
    </source>
</reference>
<feature type="chain" id="PRO_5043643465" evidence="2">
    <location>
        <begin position="20"/>
        <end position="937"/>
    </location>
</feature>
<keyword evidence="2" id="KW-0732">Signal</keyword>
<name>A0AAW2FA16_9HYME</name>
<feature type="compositionally biased region" description="Low complexity" evidence="1">
    <location>
        <begin position="830"/>
        <end position="843"/>
    </location>
</feature>
<proteinExistence type="predicted"/>
<evidence type="ECO:0000313" key="3">
    <source>
        <dbReference type="EMBL" id="KAL0111668.1"/>
    </source>
</evidence>
<evidence type="ECO:0000313" key="4">
    <source>
        <dbReference type="Proteomes" id="UP001430953"/>
    </source>
</evidence>
<dbReference type="AlphaFoldDB" id="A0AAW2FA16"/>
<feature type="compositionally biased region" description="Low complexity" evidence="1">
    <location>
        <begin position="893"/>
        <end position="910"/>
    </location>
</feature>
<feature type="compositionally biased region" description="Polar residues" evidence="1">
    <location>
        <begin position="713"/>
        <end position="722"/>
    </location>
</feature>